<comment type="caution">
    <text evidence="1">The sequence shown here is derived from an EMBL/GenBank/DDBJ whole genome shotgun (WGS) entry which is preliminary data.</text>
</comment>
<sequence length="78" mass="8468">MILRKPAGMVEAEKALDAEISPQKRFARFLETRCAWCTRGVSFVGRFGSDAHASWLTQVLRSNGVDLSGSSHSQLGSG</sequence>
<organism evidence="1 2">
    <name type="scientific">Symbiodinium microadriaticum</name>
    <name type="common">Dinoflagellate</name>
    <name type="synonym">Zooxanthella microadriatica</name>
    <dbReference type="NCBI Taxonomy" id="2951"/>
    <lineage>
        <taxon>Eukaryota</taxon>
        <taxon>Sar</taxon>
        <taxon>Alveolata</taxon>
        <taxon>Dinophyceae</taxon>
        <taxon>Suessiales</taxon>
        <taxon>Symbiodiniaceae</taxon>
        <taxon>Symbiodinium</taxon>
    </lineage>
</organism>
<name>A0A1Q9BU26_SYMMI</name>
<dbReference type="Proteomes" id="UP000186817">
    <property type="component" value="Unassembled WGS sequence"/>
</dbReference>
<dbReference type="InterPro" id="IPR029056">
    <property type="entry name" value="Ribokinase-like"/>
</dbReference>
<protein>
    <submittedName>
        <fullName evidence="1">Uncharacterized protein</fullName>
    </submittedName>
</protein>
<dbReference type="EMBL" id="LSRX01004167">
    <property type="protein sequence ID" value="OLP74166.1"/>
    <property type="molecule type" value="Genomic_DNA"/>
</dbReference>
<accession>A0A1Q9BU26</accession>
<evidence type="ECO:0000313" key="2">
    <source>
        <dbReference type="Proteomes" id="UP000186817"/>
    </source>
</evidence>
<reference evidence="1 2" key="1">
    <citation type="submission" date="2016-02" db="EMBL/GenBank/DDBJ databases">
        <title>Genome analysis of coral dinoflagellate symbionts highlights evolutionary adaptations to a symbiotic lifestyle.</title>
        <authorList>
            <person name="Aranda M."/>
            <person name="Li Y."/>
            <person name="Liew Y.J."/>
            <person name="Baumgarten S."/>
            <person name="Simakov O."/>
            <person name="Wilson M."/>
            <person name="Piel J."/>
            <person name="Ashoor H."/>
            <person name="Bougouffa S."/>
            <person name="Bajic V.B."/>
            <person name="Ryu T."/>
            <person name="Ravasi T."/>
            <person name="Bayer T."/>
            <person name="Micklem G."/>
            <person name="Kim H."/>
            <person name="Bhak J."/>
            <person name="Lajeunesse T.C."/>
            <person name="Voolstra C.R."/>
        </authorList>
    </citation>
    <scope>NUCLEOTIDE SEQUENCE [LARGE SCALE GENOMIC DNA]</scope>
    <source>
        <strain evidence="1 2">CCMP2467</strain>
    </source>
</reference>
<dbReference type="AlphaFoldDB" id="A0A1Q9BU26"/>
<feature type="non-terminal residue" evidence="1">
    <location>
        <position position="78"/>
    </location>
</feature>
<evidence type="ECO:0000313" key="1">
    <source>
        <dbReference type="EMBL" id="OLP74166.1"/>
    </source>
</evidence>
<dbReference type="SUPFAM" id="SSF53613">
    <property type="entry name" value="Ribokinase-like"/>
    <property type="match status" value="1"/>
</dbReference>
<proteinExistence type="predicted"/>
<gene>
    <name evidence="1" type="ORF">AK812_SmicGene46374</name>
</gene>
<keyword evidence="2" id="KW-1185">Reference proteome</keyword>